<feature type="compositionally biased region" description="Low complexity" evidence="12">
    <location>
        <begin position="109"/>
        <end position="118"/>
    </location>
</feature>
<feature type="compositionally biased region" description="Low complexity" evidence="12">
    <location>
        <begin position="55"/>
        <end position="70"/>
    </location>
</feature>
<dbReference type="SUPFAM" id="SSF82754">
    <property type="entry name" value="C-terminal, gelsolin-like domain of Sec23/24"/>
    <property type="match status" value="1"/>
</dbReference>
<dbReference type="Gene3D" id="1.20.120.730">
    <property type="entry name" value="Sec23/Sec24 helical domain"/>
    <property type="match status" value="1"/>
</dbReference>
<dbReference type="PANTHER" id="PTHR13803:SF39">
    <property type="entry name" value="SECRETORY 24AB, ISOFORM A"/>
    <property type="match status" value="1"/>
</dbReference>
<evidence type="ECO:0000256" key="9">
    <source>
        <dbReference type="ARBA" id="ARBA00022927"/>
    </source>
</evidence>
<dbReference type="SUPFAM" id="SSF82919">
    <property type="entry name" value="Zn-finger domain of Sec23/24"/>
    <property type="match status" value="1"/>
</dbReference>
<dbReference type="SUPFAM" id="SSF81811">
    <property type="entry name" value="Helical domain of Sec23/24"/>
    <property type="match status" value="1"/>
</dbReference>
<dbReference type="EMBL" id="RSCD01000001">
    <property type="protein sequence ID" value="RSH95623.1"/>
    <property type="molecule type" value="Genomic_DNA"/>
</dbReference>
<evidence type="ECO:0000256" key="11">
    <source>
        <dbReference type="ARBA" id="ARBA00023136"/>
    </source>
</evidence>
<feature type="compositionally biased region" description="Low complexity" evidence="12">
    <location>
        <begin position="138"/>
        <end position="149"/>
    </location>
</feature>
<dbReference type="InterPro" id="IPR036020">
    <property type="entry name" value="WW_dom_sf"/>
</dbReference>
<evidence type="ECO:0000259" key="13">
    <source>
        <dbReference type="PROSITE" id="PS50020"/>
    </source>
</evidence>
<dbReference type="CDD" id="cd01479">
    <property type="entry name" value="Sec24-like"/>
    <property type="match status" value="1"/>
</dbReference>
<dbReference type="GO" id="GO:0005789">
    <property type="term" value="C:endoplasmic reticulum membrane"/>
    <property type="evidence" value="ECO:0007669"/>
    <property type="project" value="UniProtKB-SubCell"/>
</dbReference>
<comment type="similarity">
    <text evidence="4">Belongs to the SEC23/SEC24 family. SEC24 subfamily.</text>
</comment>
<comment type="caution">
    <text evidence="14">The sequence shown here is derived from an EMBL/GenBank/DDBJ whole genome shotgun (WGS) entry which is preliminary data.</text>
</comment>
<dbReference type="InterPro" id="IPR036180">
    <property type="entry name" value="Gelsolin-like_dom_sf"/>
</dbReference>
<dbReference type="GO" id="GO:0000149">
    <property type="term" value="F:SNARE binding"/>
    <property type="evidence" value="ECO:0007669"/>
    <property type="project" value="TreeGrafter"/>
</dbReference>
<dbReference type="Pfam" id="PF08033">
    <property type="entry name" value="Sec23_BS"/>
    <property type="match status" value="1"/>
</dbReference>
<dbReference type="SUPFAM" id="SSF51045">
    <property type="entry name" value="WW domain"/>
    <property type="match status" value="1"/>
</dbReference>
<evidence type="ECO:0000256" key="10">
    <source>
        <dbReference type="ARBA" id="ARBA00023034"/>
    </source>
</evidence>
<keyword evidence="5" id="KW-0813">Transport</keyword>
<keyword evidence="10" id="KW-0333">Golgi apparatus</keyword>
<organism evidence="14 15">
    <name type="scientific">Saitozyma podzolica</name>
    <dbReference type="NCBI Taxonomy" id="1890683"/>
    <lineage>
        <taxon>Eukaryota</taxon>
        <taxon>Fungi</taxon>
        <taxon>Dikarya</taxon>
        <taxon>Basidiomycota</taxon>
        <taxon>Agaricomycotina</taxon>
        <taxon>Tremellomycetes</taxon>
        <taxon>Tremellales</taxon>
        <taxon>Trimorphomycetaceae</taxon>
        <taxon>Saitozyma</taxon>
    </lineage>
</organism>
<proteinExistence type="inferred from homology"/>
<dbReference type="Gene3D" id="2.30.30.380">
    <property type="entry name" value="Zn-finger domain of Sec23/24"/>
    <property type="match status" value="1"/>
</dbReference>
<dbReference type="Gene3D" id="2.20.70.10">
    <property type="match status" value="1"/>
</dbReference>
<feature type="compositionally biased region" description="Polar residues" evidence="12">
    <location>
        <begin position="235"/>
        <end position="249"/>
    </location>
</feature>
<keyword evidence="15" id="KW-1185">Reference proteome</keyword>
<evidence type="ECO:0000256" key="5">
    <source>
        <dbReference type="ARBA" id="ARBA00022448"/>
    </source>
</evidence>
<protein>
    <submittedName>
        <fullName evidence="14">COPII subunit</fullName>
    </submittedName>
</protein>
<feature type="region of interest" description="Disordered" evidence="12">
    <location>
        <begin position="29"/>
        <end position="75"/>
    </location>
</feature>
<dbReference type="InterPro" id="IPR007123">
    <property type="entry name" value="Gelsolin-like_dom"/>
</dbReference>
<dbReference type="SMART" id="SM00456">
    <property type="entry name" value="WW"/>
    <property type="match status" value="1"/>
</dbReference>
<dbReference type="Gene3D" id="3.40.20.10">
    <property type="entry name" value="Severin"/>
    <property type="match status" value="1"/>
</dbReference>
<dbReference type="InterPro" id="IPR041742">
    <property type="entry name" value="Sec24-like_trunk_dom"/>
</dbReference>
<sequence length="970" mass="105210">MSAQPVMLPQGWEARWDGQSQAYYYVDQSSGQSQWELPTAPSYGSPDAQTPVTAPPASAAPTAASPAAAPRAGRRHYPTAQIQQQLYGGYDQAQQPGLQAPMQAGFPDQQGGQQQQQQPGGGGPVQYFTPAGMDGSLQQPGIQPPAGYAGQQGGVGPGPGAQFSQGQQPVDAMSNQFQQMNMGYKGPAQAGGAAAGGYEQKQLHPIHTVNLIGMQPDVGALDSPPPPYLIPPNAAVTQSPHVQPDPSYQRSTLATMPMTQSLLNKSKLPLALVMAPYRSFRESDGDMPVPVVEDSVIARCRRCRAYINPFVTFIEGGNRWKCCMCGLSNEVPQLFDWDQAAGKPADRWARKELNHSVVEFIAPTEYMVRPPQPPIYAFIIDVSQTAVQSGMVATAARTILENLDNLPNADKRTKIAIIAVSTSLHFFSLPPGSAEASMLVVPDLTDVFLPKPVDLLVNLNESRPAIESLLNRLSDMFQDSHIVGNALGSALQAAHQLIGKYGGKIIALTASLPTVGEGALKARDDPKLLGTSKESSLLNAASSFYKTFAIECSKQQVAVDMFLFSASYTDVATLSCLPRYTAGQTYLYPGFNASRSEDAIKFATEFGRVLSQPIGLEAVIRVRATRGIRMSAFHGNFFIRSTDLLALPVVPLDQNYVIELQLEDDLKSSTVVIQTAILHTTCYGERRIRVITQSMSTTDSIAELYASADQIAITSYLANKAVEKSMTSSLDDARSLVTNRLSEMLTVYKNQVTSSAGASAQLAVPDNLKLLPLLACGLVKHVGLREGASIPPDLRAYAQDLLTTLPTQSLVPYIHPRFYSLHNMPPEAGTIGEHGVILPPPMNLTSERLERHGLFLIEDGQNMFLWVGHEAVPRLVQDVFDLPAYADLTGGKFTLPQLDNPFSQRVNAIVAKTRELRRGVYRPHLYVVKSDAEPALRSWALSLLIEDRMDHMSSYAQYLTTVKNKVNGSS</sequence>
<evidence type="ECO:0000256" key="12">
    <source>
        <dbReference type="SAM" id="MobiDB-lite"/>
    </source>
</evidence>
<evidence type="ECO:0000313" key="15">
    <source>
        <dbReference type="Proteomes" id="UP000279259"/>
    </source>
</evidence>
<accession>A0A427YWV6</accession>
<evidence type="ECO:0000256" key="4">
    <source>
        <dbReference type="ARBA" id="ARBA00008334"/>
    </source>
</evidence>
<dbReference type="STRING" id="1890683.A0A427YWV6"/>
<evidence type="ECO:0000256" key="6">
    <source>
        <dbReference type="ARBA" id="ARBA00022490"/>
    </source>
</evidence>
<dbReference type="Pfam" id="PF04815">
    <property type="entry name" value="Sec23_helical"/>
    <property type="match status" value="1"/>
</dbReference>
<dbReference type="GO" id="GO:0000139">
    <property type="term" value="C:Golgi membrane"/>
    <property type="evidence" value="ECO:0007669"/>
    <property type="project" value="UniProtKB-SubCell"/>
</dbReference>
<dbReference type="InterPro" id="IPR006900">
    <property type="entry name" value="Sec23/24_helical_dom"/>
</dbReference>
<dbReference type="AlphaFoldDB" id="A0A427YWV6"/>
<dbReference type="InterPro" id="IPR012990">
    <property type="entry name" value="Beta-sandwich_Sec23_24"/>
</dbReference>
<evidence type="ECO:0000256" key="2">
    <source>
        <dbReference type="ARBA" id="ARBA00004496"/>
    </source>
</evidence>
<feature type="region of interest" description="Disordered" evidence="12">
    <location>
        <begin position="95"/>
        <end position="170"/>
    </location>
</feature>
<evidence type="ECO:0000256" key="1">
    <source>
        <dbReference type="ARBA" id="ARBA00004394"/>
    </source>
</evidence>
<dbReference type="GO" id="GO:0090110">
    <property type="term" value="P:COPII-coated vesicle cargo loading"/>
    <property type="evidence" value="ECO:0007669"/>
    <property type="project" value="TreeGrafter"/>
</dbReference>
<feature type="compositionally biased region" description="Gly residues" evidence="12">
    <location>
        <begin position="150"/>
        <end position="159"/>
    </location>
</feature>
<evidence type="ECO:0000313" key="14">
    <source>
        <dbReference type="EMBL" id="RSH95623.1"/>
    </source>
</evidence>
<dbReference type="SUPFAM" id="SSF53300">
    <property type="entry name" value="vWA-like"/>
    <property type="match status" value="1"/>
</dbReference>
<keyword evidence="11" id="KW-0472">Membrane</keyword>
<dbReference type="Proteomes" id="UP000279259">
    <property type="component" value="Unassembled WGS sequence"/>
</dbReference>
<dbReference type="InterPro" id="IPR050550">
    <property type="entry name" value="SEC23_SEC24_subfamily"/>
</dbReference>
<dbReference type="InterPro" id="IPR001202">
    <property type="entry name" value="WW_dom"/>
</dbReference>
<dbReference type="Pfam" id="PF00397">
    <property type="entry name" value="WW"/>
    <property type="match status" value="1"/>
</dbReference>
<dbReference type="Gene3D" id="2.60.40.1670">
    <property type="entry name" value="beta-sandwich domain of Sec23/24"/>
    <property type="match status" value="1"/>
</dbReference>
<name>A0A427YWV6_9TREE</name>
<feature type="domain" description="WW" evidence="13">
    <location>
        <begin position="6"/>
        <end position="40"/>
    </location>
</feature>
<dbReference type="PROSITE" id="PS50020">
    <property type="entry name" value="WW_DOMAIN_2"/>
    <property type="match status" value="1"/>
</dbReference>
<dbReference type="Pfam" id="PF04811">
    <property type="entry name" value="Sec23_trunk"/>
    <property type="match status" value="1"/>
</dbReference>
<keyword evidence="9" id="KW-0653">Protein transport</keyword>
<dbReference type="SUPFAM" id="SSF81995">
    <property type="entry name" value="beta-sandwich domain of Sec23/24"/>
    <property type="match status" value="1"/>
</dbReference>
<feature type="region of interest" description="Disordered" evidence="12">
    <location>
        <begin position="227"/>
        <end position="249"/>
    </location>
</feature>
<dbReference type="InterPro" id="IPR006896">
    <property type="entry name" value="Sec23/24_trunk_dom"/>
</dbReference>
<keyword evidence="6" id="KW-0963">Cytoplasm</keyword>
<evidence type="ECO:0000256" key="8">
    <source>
        <dbReference type="ARBA" id="ARBA00022892"/>
    </source>
</evidence>
<gene>
    <name evidence="14" type="primary">SEC24</name>
    <name evidence="14" type="ORF">EHS25_000715</name>
</gene>
<keyword evidence="8" id="KW-0931">ER-Golgi transport</keyword>
<dbReference type="CDD" id="cd00201">
    <property type="entry name" value="WW"/>
    <property type="match status" value="1"/>
</dbReference>
<dbReference type="GO" id="GO:0006886">
    <property type="term" value="P:intracellular protein transport"/>
    <property type="evidence" value="ECO:0007669"/>
    <property type="project" value="InterPro"/>
</dbReference>
<dbReference type="Pfam" id="PF00626">
    <property type="entry name" value="Gelsolin"/>
    <property type="match status" value="1"/>
</dbReference>
<evidence type="ECO:0000256" key="3">
    <source>
        <dbReference type="ARBA" id="ARBA00004586"/>
    </source>
</evidence>
<dbReference type="InterPro" id="IPR036174">
    <property type="entry name" value="Znf_Sec23_Sec24_sf"/>
</dbReference>
<dbReference type="OrthoDB" id="49016at2759"/>
<dbReference type="PANTHER" id="PTHR13803">
    <property type="entry name" value="SEC24-RELATED PROTEIN"/>
    <property type="match status" value="1"/>
</dbReference>
<dbReference type="Gene3D" id="3.40.50.410">
    <property type="entry name" value="von Willebrand factor, type A domain"/>
    <property type="match status" value="1"/>
</dbReference>
<dbReference type="InterPro" id="IPR006895">
    <property type="entry name" value="Znf_Sec23_Sec24"/>
</dbReference>
<evidence type="ECO:0000256" key="7">
    <source>
        <dbReference type="ARBA" id="ARBA00022824"/>
    </source>
</evidence>
<dbReference type="PROSITE" id="PS01159">
    <property type="entry name" value="WW_DOMAIN_1"/>
    <property type="match status" value="1"/>
</dbReference>
<keyword evidence="7" id="KW-0256">Endoplasmic reticulum</keyword>
<dbReference type="InterPro" id="IPR036175">
    <property type="entry name" value="Sec23/24_helical_dom_sf"/>
</dbReference>
<dbReference type="InterPro" id="IPR029006">
    <property type="entry name" value="ADF-H/Gelsolin-like_dom_sf"/>
</dbReference>
<reference evidence="14 15" key="1">
    <citation type="submission" date="2018-11" db="EMBL/GenBank/DDBJ databases">
        <title>Genome sequence of Saitozyma podzolica DSM 27192.</title>
        <authorList>
            <person name="Aliyu H."/>
            <person name="Gorte O."/>
            <person name="Ochsenreither K."/>
        </authorList>
    </citation>
    <scope>NUCLEOTIDE SEQUENCE [LARGE SCALE GENOMIC DNA]</scope>
    <source>
        <strain evidence="14 15">DSM 27192</strain>
    </source>
</reference>
<dbReference type="InterPro" id="IPR036465">
    <property type="entry name" value="vWFA_dom_sf"/>
</dbReference>
<dbReference type="GO" id="GO:0008270">
    <property type="term" value="F:zinc ion binding"/>
    <property type="evidence" value="ECO:0007669"/>
    <property type="project" value="InterPro"/>
</dbReference>
<dbReference type="GO" id="GO:0030127">
    <property type="term" value="C:COPII vesicle coat"/>
    <property type="evidence" value="ECO:0007669"/>
    <property type="project" value="InterPro"/>
</dbReference>
<dbReference type="Pfam" id="PF04810">
    <property type="entry name" value="zf-Sec23_Sec24"/>
    <property type="match status" value="1"/>
</dbReference>
<dbReference type="GO" id="GO:0070971">
    <property type="term" value="C:endoplasmic reticulum exit site"/>
    <property type="evidence" value="ECO:0007669"/>
    <property type="project" value="TreeGrafter"/>
</dbReference>
<comment type="subcellular location">
    <subcellularLocation>
        <location evidence="2">Cytoplasm</location>
    </subcellularLocation>
    <subcellularLocation>
        <location evidence="3">Endoplasmic reticulum membrane</location>
    </subcellularLocation>
    <subcellularLocation>
        <location evidence="1">Golgi apparatus membrane</location>
    </subcellularLocation>
</comment>